<protein>
    <submittedName>
        <fullName evidence="3">Uncharacterized protein</fullName>
    </submittedName>
</protein>
<dbReference type="Proteomes" id="UP000199516">
    <property type="component" value="Unassembled WGS sequence"/>
</dbReference>
<dbReference type="OrthoDB" id="2989424at2"/>
<feature type="compositionally biased region" description="Low complexity" evidence="1">
    <location>
        <begin position="78"/>
        <end position="93"/>
    </location>
</feature>
<gene>
    <name evidence="3" type="ORF">SAMN05192532_101228</name>
</gene>
<feature type="region of interest" description="Disordered" evidence="1">
    <location>
        <begin position="66"/>
        <end position="129"/>
    </location>
</feature>
<dbReference type="AlphaFoldDB" id="A0A1I1ZG07"/>
<evidence type="ECO:0000256" key="2">
    <source>
        <dbReference type="SAM" id="Phobius"/>
    </source>
</evidence>
<sequence>MAGRSMNLFLIVILGLAALGVGYQLVTDPLGLLTYLLVGAAIAIGIYFLFTRVIMKRMTMSQYQGASRSSMQKKKINSAQSKYQQAAKQQAKSKPLKKRPSRAINKRREDHNLTVIEGKKNRKKNRALF</sequence>
<keyword evidence="2" id="KW-0472">Membrane</keyword>
<dbReference type="STRING" id="930128.SAMN05192532_101228"/>
<proteinExistence type="predicted"/>
<evidence type="ECO:0000256" key="1">
    <source>
        <dbReference type="SAM" id="MobiDB-lite"/>
    </source>
</evidence>
<dbReference type="InterPro" id="IPR048110">
    <property type="entry name" value="SA1362/YqhP-like"/>
</dbReference>
<evidence type="ECO:0000313" key="4">
    <source>
        <dbReference type="Proteomes" id="UP000199516"/>
    </source>
</evidence>
<feature type="compositionally biased region" description="Basic residues" evidence="1">
    <location>
        <begin position="120"/>
        <end position="129"/>
    </location>
</feature>
<feature type="transmembrane region" description="Helical" evidence="2">
    <location>
        <begin position="32"/>
        <end position="50"/>
    </location>
</feature>
<evidence type="ECO:0000313" key="3">
    <source>
        <dbReference type="EMBL" id="SFE30764.1"/>
    </source>
</evidence>
<organism evidence="3 4">
    <name type="scientific">Alteribacillus iranensis</name>
    <dbReference type="NCBI Taxonomy" id="930128"/>
    <lineage>
        <taxon>Bacteria</taxon>
        <taxon>Bacillati</taxon>
        <taxon>Bacillota</taxon>
        <taxon>Bacilli</taxon>
        <taxon>Bacillales</taxon>
        <taxon>Bacillaceae</taxon>
        <taxon>Alteribacillus</taxon>
    </lineage>
</organism>
<keyword evidence="2" id="KW-1133">Transmembrane helix</keyword>
<dbReference type="NCBIfam" id="NF041554">
    <property type="entry name" value="SA1362_fam"/>
    <property type="match status" value="1"/>
</dbReference>
<reference evidence="3 4" key="1">
    <citation type="submission" date="2016-10" db="EMBL/GenBank/DDBJ databases">
        <authorList>
            <person name="de Groot N.N."/>
        </authorList>
    </citation>
    <scope>NUCLEOTIDE SEQUENCE [LARGE SCALE GENOMIC DNA]</scope>
    <source>
        <strain evidence="3 4">DSM 23995</strain>
    </source>
</reference>
<keyword evidence="4" id="KW-1185">Reference proteome</keyword>
<name>A0A1I1ZG07_9BACI</name>
<feature type="compositionally biased region" description="Basic residues" evidence="1">
    <location>
        <begin position="94"/>
        <end position="105"/>
    </location>
</feature>
<keyword evidence="2" id="KW-0812">Transmembrane</keyword>
<accession>A0A1I1ZG07</accession>
<dbReference type="RefSeq" id="WP_091656269.1">
    <property type="nucleotide sequence ID" value="NZ_FONT01000001.1"/>
</dbReference>
<dbReference type="EMBL" id="FONT01000001">
    <property type="protein sequence ID" value="SFE30764.1"/>
    <property type="molecule type" value="Genomic_DNA"/>
</dbReference>